<comment type="catalytic activity">
    <reaction evidence="13 14">
        <text>di-trans,octa-cis-undecaprenyl diphosphate + H2O = di-trans,octa-cis-undecaprenyl phosphate + phosphate + H(+)</text>
        <dbReference type="Rhea" id="RHEA:28094"/>
        <dbReference type="ChEBI" id="CHEBI:15377"/>
        <dbReference type="ChEBI" id="CHEBI:15378"/>
        <dbReference type="ChEBI" id="CHEBI:43474"/>
        <dbReference type="ChEBI" id="CHEBI:58405"/>
        <dbReference type="ChEBI" id="CHEBI:60392"/>
        <dbReference type="EC" id="3.6.1.27"/>
    </reaction>
</comment>
<dbReference type="NCBIfam" id="NF001389">
    <property type="entry name" value="PRK00281.1-2"/>
    <property type="match status" value="1"/>
</dbReference>
<evidence type="ECO:0000313" key="16">
    <source>
        <dbReference type="Proteomes" id="UP000295777"/>
    </source>
</evidence>
<dbReference type="GO" id="GO:0008360">
    <property type="term" value="P:regulation of cell shape"/>
    <property type="evidence" value="ECO:0007669"/>
    <property type="project" value="UniProtKB-KW"/>
</dbReference>
<comment type="function">
    <text evidence="14">Catalyzes the dephosphorylation of undecaprenyl diphosphate (UPP). Confers resistance to bacitracin.</text>
</comment>
<dbReference type="Proteomes" id="UP000295777">
    <property type="component" value="Unassembled WGS sequence"/>
</dbReference>
<keyword evidence="16" id="KW-1185">Reference proteome</keyword>
<dbReference type="HAMAP" id="MF_01006">
    <property type="entry name" value="Undec_diphosphatase"/>
    <property type="match status" value="1"/>
</dbReference>
<evidence type="ECO:0000256" key="6">
    <source>
        <dbReference type="ARBA" id="ARBA00022692"/>
    </source>
</evidence>
<dbReference type="NCBIfam" id="TIGR00753">
    <property type="entry name" value="undec_PP_bacA"/>
    <property type="match status" value="1"/>
</dbReference>
<evidence type="ECO:0000256" key="11">
    <source>
        <dbReference type="ARBA" id="ARBA00032707"/>
    </source>
</evidence>
<dbReference type="GO" id="GO:0046677">
    <property type="term" value="P:response to antibiotic"/>
    <property type="evidence" value="ECO:0007669"/>
    <property type="project" value="UniProtKB-UniRule"/>
</dbReference>
<evidence type="ECO:0000256" key="5">
    <source>
        <dbReference type="ARBA" id="ARBA00022475"/>
    </source>
</evidence>
<comment type="subcellular location">
    <subcellularLocation>
        <location evidence="1 14">Cell membrane</location>
        <topology evidence="1 14">Multi-pass membrane protein</topology>
    </subcellularLocation>
</comment>
<dbReference type="Pfam" id="PF02673">
    <property type="entry name" value="BacA"/>
    <property type="match status" value="1"/>
</dbReference>
<comment type="similarity">
    <text evidence="2 14">Belongs to the UppP family.</text>
</comment>
<evidence type="ECO:0000256" key="7">
    <source>
        <dbReference type="ARBA" id="ARBA00022801"/>
    </source>
</evidence>
<evidence type="ECO:0000256" key="10">
    <source>
        <dbReference type="ARBA" id="ARBA00023251"/>
    </source>
</evidence>
<dbReference type="EC" id="3.6.1.27" evidence="3 14"/>
<evidence type="ECO:0000256" key="12">
    <source>
        <dbReference type="ARBA" id="ARBA00032932"/>
    </source>
</evidence>
<feature type="transmembrane region" description="Helical" evidence="14">
    <location>
        <begin position="206"/>
        <end position="227"/>
    </location>
</feature>
<gene>
    <name evidence="14" type="primary">uppP</name>
    <name evidence="15" type="ORF">CLV27_0076</name>
</gene>
<evidence type="ECO:0000256" key="2">
    <source>
        <dbReference type="ARBA" id="ARBA00010621"/>
    </source>
</evidence>
<dbReference type="OrthoDB" id="9808289at2"/>
<evidence type="ECO:0000256" key="8">
    <source>
        <dbReference type="ARBA" id="ARBA00022989"/>
    </source>
</evidence>
<evidence type="ECO:0000256" key="9">
    <source>
        <dbReference type="ARBA" id="ARBA00023136"/>
    </source>
</evidence>
<feature type="transmembrane region" description="Helical" evidence="14">
    <location>
        <begin position="75"/>
        <end position="93"/>
    </location>
</feature>
<evidence type="ECO:0000256" key="3">
    <source>
        <dbReference type="ARBA" id="ARBA00012374"/>
    </source>
</evidence>
<keyword evidence="8 14" id="KW-1133">Transmembrane helix</keyword>
<evidence type="ECO:0000256" key="13">
    <source>
        <dbReference type="ARBA" id="ARBA00047594"/>
    </source>
</evidence>
<reference evidence="15 16" key="1">
    <citation type="submission" date="2019-03" db="EMBL/GenBank/DDBJ databases">
        <title>Genomic Encyclopedia of Archaeal and Bacterial Type Strains, Phase II (KMG-II): from individual species to whole genera.</title>
        <authorList>
            <person name="Goeker M."/>
        </authorList>
    </citation>
    <scope>NUCLEOTIDE SEQUENCE [LARGE SCALE GENOMIC DNA]</scope>
    <source>
        <strain evidence="15 16">DSM 24425</strain>
    </source>
</reference>
<feature type="transmembrane region" description="Helical" evidence="14">
    <location>
        <begin position="176"/>
        <end position="194"/>
    </location>
</feature>
<evidence type="ECO:0000256" key="14">
    <source>
        <dbReference type="HAMAP-Rule" id="MF_01006"/>
    </source>
</evidence>
<dbReference type="AlphaFoldDB" id="A0A4R1GHP6"/>
<organism evidence="15 16">
    <name type="scientific">Phorcysia thermohydrogeniphila</name>
    <dbReference type="NCBI Taxonomy" id="936138"/>
    <lineage>
        <taxon>Bacteria</taxon>
        <taxon>Pseudomonadati</taxon>
        <taxon>Aquificota</taxon>
        <taxon>Aquificia</taxon>
        <taxon>Desulfurobacteriales</taxon>
        <taxon>Desulfurobacteriaceae</taxon>
        <taxon>Phorcysia</taxon>
    </lineage>
</organism>
<keyword evidence="5 14" id="KW-1003">Cell membrane</keyword>
<keyword evidence="7 14" id="KW-0378">Hydrolase</keyword>
<feature type="transmembrane region" description="Helical" evidence="14">
    <location>
        <begin position="47"/>
        <end position="63"/>
    </location>
</feature>
<keyword evidence="14" id="KW-0133">Cell shape</keyword>
<proteinExistence type="inferred from homology"/>
<dbReference type="InterPro" id="IPR003824">
    <property type="entry name" value="UppP"/>
</dbReference>
<keyword evidence="10 14" id="KW-0046">Antibiotic resistance</keyword>
<keyword evidence="14" id="KW-0961">Cell wall biogenesis/degradation</keyword>
<dbReference type="RefSeq" id="WP_132524665.1">
    <property type="nucleotide sequence ID" value="NZ_SMFV01000001.1"/>
</dbReference>
<evidence type="ECO:0000256" key="4">
    <source>
        <dbReference type="ARBA" id="ARBA00021581"/>
    </source>
</evidence>
<keyword evidence="6 14" id="KW-0812">Transmembrane</keyword>
<dbReference type="PANTHER" id="PTHR30622:SF3">
    <property type="entry name" value="UNDECAPRENYL-DIPHOSPHATASE"/>
    <property type="match status" value="1"/>
</dbReference>
<dbReference type="GO" id="GO:0005886">
    <property type="term" value="C:plasma membrane"/>
    <property type="evidence" value="ECO:0007669"/>
    <property type="project" value="UniProtKB-SubCell"/>
</dbReference>
<keyword evidence="14" id="KW-0573">Peptidoglycan synthesis</keyword>
<dbReference type="GO" id="GO:0009252">
    <property type="term" value="P:peptidoglycan biosynthetic process"/>
    <property type="evidence" value="ECO:0007669"/>
    <property type="project" value="UniProtKB-KW"/>
</dbReference>
<dbReference type="PANTHER" id="PTHR30622">
    <property type="entry name" value="UNDECAPRENYL-DIPHOSPHATASE"/>
    <property type="match status" value="1"/>
</dbReference>
<feature type="transmembrane region" description="Helical" evidence="14">
    <location>
        <begin position="99"/>
        <end position="118"/>
    </location>
</feature>
<dbReference type="NCBIfam" id="NF001390">
    <property type="entry name" value="PRK00281.1-4"/>
    <property type="match status" value="1"/>
</dbReference>
<evidence type="ECO:0000256" key="1">
    <source>
        <dbReference type="ARBA" id="ARBA00004651"/>
    </source>
</evidence>
<name>A0A4R1GHP6_9BACT</name>
<feature type="transmembrane region" description="Helical" evidence="14">
    <location>
        <begin position="234"/>
        <end position="253"/>
    </location>
</feature>
<keyword evidence="9 14" id="KW-0472">Membrane</keyword>
<dbReference type="GO" id="GO:0050380">
    <property type="term" value="F:undecaprenyl-diphosphatase activity"/>
    <property type="evidence" value="ECO:0007669"/>
    <property type="project" value="UniProtKB-UniRule"/>
</dbReference>
<dbReference type="EMBL" id="SMFV01000001">
    <property type="protein sequence ID" value="TCK06275.1"/>
    <property type="molecule type" value="Genomic_DNA"/>
</dbReference>
<accession>A0A4R1GHP6</accession>
<protein>
    <recommendedName>
        <fullName evidence="4 14">Undecaprenyl-diphosphatase</fullName>
        <ecNumber evidence="3 14">3.6.1.27</ecNumber>
    </recommendedName>
    <alternativeName>
        <fullName evidence="12 14">Bacitracin resistance protein</fullName>
    </alternativeName>
    <alternativeName>
        <fullName evidence="11 14">Undecaprenyl pyrophosphate phosphatase</fullName>
    </alternativeName>
</protein>
<comment type="caution">
    <text evidence="15">The sequence shown here is derived from an EMBL/GenBank/DDBJ whole genome shotgun (WGS) entry which is preliminary data.</text>
</comment>
<sequence>MNLVDSVILGIVEGITEFLPISSTGHMILVSHLLGLKQNTFEKTFEIAIQLGAILAVVFIYKDRLLKGLELWKKLIAAFIPTGVIGLALHSYVEELFSPLVVSLALIFWGIVFILMEISLKKKEQPILDPAEVSYSKAVLIGIFQSLAMIPGTSRSGATIIGSMLLGMNRIAATEFSFLLAIPTMLAATGFEILKNFHTLSPENGLLLITGFVTAFVFAFLSVKWLLSFIKTHTFIPFGVYRIIVGVIFLTFIL</sequence>
<comment type="miscellaneous">
    <text evidence="14">Bacitracin is thought to be involved in the inhibition of peptidoglycan synthesis by sequestering undecaprenyl diphosphate, thereby reducing the pool of lipid carrier available.</text>
</comment>
<dbReference type="GO" id="GO:0071555">
    <property type="term" value="P:cell wall organization"/>
    <property type="evidence" value="ECO:0007669"/>
    <property type="project" value="UniProtKB-KW"/>
</dbReference>
<evidence type="ECO:0000313" key="15">
    <source>
        <dbReference type="EMBL" id="TCK06275.1"/>
    </source>
</evidence>